<keyword evidence="1" id="KW-0472">Membrane</keyword>
<feature type="transmembrane region" description="Helical" evidence="1">
    <location>
        <begin position="55"/>
        <end position="75"/>
    </location>
</feature>
<evidence type="ECO:0000256" key="1">
    <source>
        <dbReference type="SAM" id="Phobius"/>
    </source>
</evidence>
<organism evidence="2">
    <name type="scientific">Panstrongylus lignarius</name>
    <dbReference type="NCBI Taxonomy" id="156445"/>
    <lineage>
        <taxon>Eukaryota</taxon>
        <taxon>Metazoa</taxon>
        <taxon>Ecdysozoa</taxon>
        <taxon>Arthropoda</taxon>
        <taxon>Hexapoda</taxon>
        <taxon>Insecta</taxon>
        <taxon>Pterygota</taxon>
        <taxon>Neoptera</taxon>
        <taxon>Paraneoptera</taxon>
        <taxon>Hemiptera</taxon>
        <taxon>Heteroptera</taxon>
        <taxon>Panheteroptera</taxon>
        <taxon>Cimicomorpha</taxon>
        <taxon>Reduviidae</taxon>
        <taxon>Triatominae</taxon>
        <taxon>Panstrongylus</taxon>
    </lineage>
</organism>
<dbReference type="AlphaFoldDB" id="A0A224Y0E5"/>
<sequence>MLIAAQALFIAVVLQSMHNALLVGAMSPSGRQQGARLFIPTLNPDGDQSTNLTSFFFLICAIAALTSLGATSPLYSRQHAMYIPFSFSQLIKRFDASKPLQLISDTEIDSWLAFFPLTIGA</sequence>
<keyword evidence="1" id="KW-1133">Transmembrane helix</keyword>
<name>A0A224Y0E5_9HEMI</name>
<accession>A0A224Y0E5</accession>
<keyword evidence="1" id="KW-0812">Transmembrane</keyword>
<reference evidence="2" key="1">
    <citation type="journal article" date="2018" name="PLoS Negl. Trop. Dis.">
        <title>An insight into the salivary gland and fat body transcriptome of Panstrongylus lignarius (Hemiptera: Heteroptera), the main vector of Chagas disease in Peru.</title>
        <authorList>
            <person name="Nevoa J.C."/>
            <person name="Mendes M.T."/>
            <person name="da Silva M.V."/>
            <person name="Soares S.C."/>
            <person name="Oliveira C.J.F."/>
            <person name="Ribeiro J.M.C."/>
        </authorList>
    </citation>
    <scope>NUCLEOTIDE SEQUENCE</scope>
</reference>
<protein>
    <submittedName>
        <fullName evidence="2">Uncharacterized protein</fullName>
    </submittedName>
</protein>
<proteinExistence type="predicted"/>
<dbReference type="EMBL" id="GFTR01002044">
    <property type="protein sequence ID" value="JAW14382.1"/>
    <property type="molecule type" value="Transcribed_RNA"/>
</dbReference>
<evidence type="ECO:0000313" key="2">
    <source>
        <dbReference type="EMBL" id="JAW14382.1"/>
    </source>
</evidence>